<accession>A0A4Y7PP16</accession>
<reference evidence="1 2" key="1">
    <citation type="submission" date="2018-06" db="EMBL/GenBank/DDBJ databases">
        <title>A transcriptomic atlas of mushroom development highlights an independent origin of complex multicellularity.</title>
        <authorList>
            <consortium name="DOE Joint Genome Institute"/>
            <person name="Krizsan K."/>
            <person name="Almasi E."/>
            <person name="Merenyi Z."/>
            <person name="Sahu N."/>
            <person name="Viragh M."/>
            <person name="Koszo T."/>
            <person name="Mondo S."/>
            <person name="Kiss B."/>
            <person name="Balint B."/>
            <person name="Kues U."/>
            <person name="Barry K."/>
            <person name="Hegedus J.C."/>
            <person name="Henrissat B."/>
            <person name="Johnson J."/>
            <person name="Lipzen A."/>
            <person name="Ohm R."/>
            <person name="Nagy I."/>
            <person name="Pangilinan J."/>
            <person name="Yan J."/>
            <person name="Xiong Y."/>
            <person name="Grigoriev I.V."/>
            <person name="Hibbett D.S."/>
            <person name="Nagy L.G."/>
        </authorList>
    </citation>
    <scope>NUCLEOTIDE SEQUENCE [LARGE SCALE GENOMIC DNA]</scope>
    <source>
        <strain evidence="1 2">SZMC22713</strain>
    </source>
</reference>
<dbReference type="VEuPathDB" id="FungiDB:BD410DRAFT_844256"/>
<gene>
    <name evidence="1" type="ORF">BD410DRAFT_844256</name>
</gene>
<name>A0A4Y7PP16_9AGAM</name>
<evidence type="ECO:0000313" key="1">
    <source>
        <dbReference type="EMBL" id="TDL16592.1"/>
    </source>
</evidence>
<evidence type="ECO:0000313" key="2">
    <source>
        <dbReference type="Proteomes" id="UP000294933"/>
    </source>
</evidence>
<evidence type="ECO:0008006" key="3">
    <source>
        <dbReference type="Google" id="ProtNLM"/>
    </source>
</evidence>
<organism evidence="1 2">
    <name type="scientific">Rickenella mellea</name>
    <dbReference type="NCBI Taxonomy" id="50990"/>
    <lineage>
        <taxon>Eukaryota</taxon>
        <taxon>Fungi</taxon>
        <taxon>Dikarya</taxon>
        <taxon>Basidiomycota</taxon>
        <taxon>Agaricomycotina</taxon>
        <taxon>Agaricomycetes</taxon>
        <taxon>Hymenochaetales</taxon>
        <taxon>Rickenellaceae</taxon>
        <taxon>Rickenella</taxon>
    </lineage>
</organism>
<dbReference type="SUPFAM" id="SSF52047">
    <property type="entry name" value="RNI-like"/>
    <property type="match status" value="1"/>
</dbReference>
<dbReference type="EMBL" id="ML170239">
    <property type="protein sequence ID" value="TDL16592.1"/>
    <property type="molecule type" value="Genomic_DNA"/>
</dbReference>
<proteinExistence type="predicted"/>
<dbReference type="Proteomes" id="UP000294933">
    <property type="component" value="Unassembled WGS sequence"/>
</dbReference>
<protein>
    <recommendedName>
        <fullName evidence="3">F-box domain-containing protein</fullName>
    </recommendedName>
</protein>
<keyword evidence="2" id="KW-1185">Reference proteome</keyword>
<dbReference type="AlphaFoldDB" id="A0A4Y7PP16"/>
<sequence>MIELSRLTNLSVMFSSGIDPCRLFQRLFLPALISLELSVKTETLRTNHAEWQHVQTMLAHSCPPLRTLILWYVPMTEGTLVGCLSNVPTLAELELQGMACGDTILGALTMGEDAANGSKGLCPWLETIEFGYDGGLFEFSERAMTRMVVSRWENANNTGFTGGRAVISIRGDCSYAFDGIRSNPDIAGCIQELG</sequence>